<proteinExistence type="predicted"/>
<comment type="caution">
    <text evidence="1">The sequence shown here is derived from an EMBL/GenBank/DDBJ whole genome shotgun (WGS) entry which is preliminary data.</text>
</comment>
<dbReference type="EMBL" id="MTYJ01000675">
    <property type="protein sequence ID" value="OWA55338.1"/>
    <property type="molecule type" value="Genomic_DNA"/>
</dbReference>
<name>A0A9X6RPC9_HYPEX</name>
<organism evidence="1 2">
    <name type="scientific">Hypsibius exemplaris</name>
    <name type="common">Freshwater tardigrade</name>
    <dbReference type="NCBI Taxonomy" id="2072580"/>
    <lineage>
        <taxon>Eukaryota</taxon>
        <taxon>Metazoa</taxon>
        <taxon>Ecdysozoa</taxon>
        <taxon>Tardigrada</taxon>
        <taxon>Eutardigrada</taxon>
        <taxon>Parachela</taxon>
        <taxon>Hypsibioidea</taxon>
        <taxon>Hypsibiidae</taxon>
        <taxon>Hypsibius</taxon>
    </lineage>
</organism>
<dbReference type="Proteomes" id="UP000192578">
    <property type="component" value="Unassembled WGS sequence"/>
</dbReference>
<keyword evidence="2" id="KW-1185">Reference proteome</keyword>
<dbReference type="AlphaFoldDB" id="A0A9X6RPC9"/>
<accession>A0A9X6RPC9</accession>
<gene>
    <name evidence="1" type="ORF">BV898_19722</name>
</gene>
<sequence length="76" mass="8087">TYPYSFNSGDLYGTGCSGTGNPYVNFRRLSSSDYVPSTSSSQLLPVHGPLAQQAWAIIILLQGSRCGKASPPGEYV</sequence>
<protein>
    <submittedName>
        <fullName evidence="1">Uncharacterized protein</fullName>
    </submittedName>
</protein>
<evidence type="ECO:0000313" key="2">
    <source>
        <dbReference type="Proteomes" id="UP000192578"/>
    </source>
</evidence>
<reference evidence="2" key="1">
    <citation type="submission" date="2017-01" db="EMBL/GenBank/DDBJ databases">
        <title>Comparative genomics of anhydrobiosis in the tardigrade Hypsibius dujardini.</title>
        <authorList>
            <person name="Yoshida Y."/>
            <person name="Koutsovoulos G."/>
            <person name="Laetsch D."/>
            <person name="Stevens L."/>
            <person name="Kumar S."/>
            <person name="Horikawa D."/>
            <person name="Ishino K."/>
            <person name="Komine S."/>
            <person name="Tomita M."/>
            <person name="Blaxter M."/>
            <person name="Arakawa K."/>
        </authorList>
    </citation>
    <scope>NUCLEOTIDE SEQUENCE [LARGE SCALE GENOMIC DNA]</scope>
    <source>
        <strain evidence="2">Z151</strain>
    </source>
</reference>
<feature type="non-terminal residue" evidence="1">
    <location>
        <position position="1"/>
    </location>
</feature>
<evidence type="ECO:0000313" key="1">
    <source>
        <dbReference type="EMBL" id="OWA55338.1"/>
    </source>
</evidence>